<gene>
    <name evidence="2" type="ORF">QGN17_18585</name>
</gene>
<protein>
    <recommendedName>
        <fullName evidence="4">Chromate transporter</fullName>
    </recommendedName>
</protein>
<evidence type="ECO:0000313" key="2">
    <source>
        <dbReference type="EMBL" id="MDH7640747.1"/>
    </source>
</evidence>
<keyword evidence="3" id="KW-1185">Reference proteome</keyword>
<evidence type="ECO:0008006" key="4">
    <source>
        <dbReference type="Google" id="ProtNLM"/>
    </source>
</evidence>
<keyword evidence="1" id="KW-0472">Membrane</keyword>
<reference evidence="2" key="1">
    <citation type="submission" date="2023-04" db="EMBL/GenBank/DDBJ databases">
        <title>Sphingomonas sp. MAHUQ-71 isolated from rice field.</title>
        <authorList>
            <person name="Huq M.A."/>
        </authorList>
    </citation>
    <scope>NUCLEOTIDE SEQUENCE</scope>
    <source>
        <strain evidence="2">MAHUQ-71</strain>
    </source>
</reference>
<accession>A0ABT6N6K7</accession>
<comment type="caution">
    <text evidence="2">The sequence shown here is derived from an EMBL/GenBank/DDBJ whole genome shotgun (WGS) entry which is preliminary data.</text>
</comment>
<feature type="transmembrane region" description="Helical" evidence="1">
    <location>
        <begin position="5"/>
        <end position="25"/>
    </location>
</feature>
<proteinExistence type="predicted"/>
<dbReference type="EMBL" id="JARYGZ010000004">
    <property type="protein sequence ID" value="MDH7640747.1"/>
    <property type="molecule type" value="Genomic_DNA"/>
</dbReference>
<feature type="transmembrane region" description="Helical" evidence="1">
    <location>
        <begin position="130"/>
        <end position="149"/>
    </location>
</feature>
<feature type="transmembrane region" description="Helical" evidence="1">
    <location>
        <begin position="95"/>
        <end position="118"/>
    </location>
</feature>
<organism evidence="2 3">
    <name type="scientific">Sphingomonas oryzagri</name>
    <dbReference type="NCBI Taxonomy" id="3042314"/>
    <lineage>
        <taxon>Bacteria</taxon>
        <taxon>Pseudomonadati</taxon>
        <taxon>Pseudomonadota</taxon>
        <taxon>Alphaproteobacteria</taxon>
        <taxon>Sphingomonadales</taxon>
        <taxon>Sphingomonadaceae</taxon>
        <taxon>Sphingomonas</taxon>
    </lineage>
</organism>
<evidence type="ECO:0000256" key="1">
    <source>
        <dbReference type="SAM" id="Phobius"/>
    </source>
</evidence>
<name>A0ABT6N6K7_9SPHN</name>
<dbReference type="Proteomes" id="UP001160625">
    <property type="component" value="Unassembled WGS sequence"/>
</dbReference>
<keyword evidence="1" id="KW-0812">Transmembrane</keyword>
<evidence type="ECO:0000313" key="3">
    <source>
        <dbReference type="Proteomes" id="UP001160625"/>
    </source>
</evidence>
<dbReference type="RefSeq" id="WP_281046100.1">
    <property type="nucleotide sequence ID" value="NZ_JARYGZ010000004.1"/>
</dbReference>
<keyword evidence="1" id="KW-1133">Transmembrane helix</keyword>
<sequence length="194" mass="20661">MVRIVIGSVVGGLVQFFVGFLFWGTPLSSLVFTKMPDAQVAAVQTALAQNMTATGTGTYFVPWPETAQGLILHGRGPVALVFFNTHGFPLMVPGALIGGLVLSVISMLLIGLALHTVAARVDDFASRMKIVLFASLGVTLYAILGQPTYNFYMPWGYWVYLALSLIVGFAAGGFVLAKWFVPHAAPKATGATLH</sequence>
<feature type="transmembrane region" description="Helical" evidence="1">
    <location>
        <begin position="155"/>
        <end position="177"/>
    </location>
</feature>